<dbReference type="GO" id="GO:0005524">
    <property type="term" value="F:ATP binding"/>
    <property type="evidence" value="ECO:0007669"/>
    <property type="project" value="UniProtKB-KW"/>
</dbReference>
<dbReference type="Pfam" id="PF08542">
    <property type="entry name" value="Rep_fac_C"/>
    <property type="match status" value="1"/>
</dbReference>
<sequence>MDAPLWTERYAPDLADLPQPEVREYLQKAVNDPINLVLHGPAGAGKTAAVRALAREAHEDPENDLTILNVADFFDRTKKEIRNDPRFEQFLQGETEFSKQFKRGSDQRKQYKRQWSKRDMINHILKEYAGYAPSSGEYRTLVLDNAEDIREDFQQSLRRTMEQFHETTQFVITTRQPTKLIPPIKSRCFPVAVRAPTNDEIVEVLKHIADAEGVEYDEMGLHIVAGYAEGNLREAILSAQTLHEKEGEITRETVQTVREIGIRSQIEEMLDAAEAGEFSDARKTLDDLLVDEGYNGQEVLQKVLTVARNSNRYTGREEELAELTRLAGEIDADLAEGSSDRVHLGHMLAELGAKGEA</sequence>
<dbReference type="SUPFAM" id="SSF48019">
    <property type="entry name" value="post-AAA+ oligomerization domain-like"/>
    <property type="match status" value="1"/>
</dbReference>
<dbReference type="Proteomes" id="UP001595945">
    <property type="component" value="Unassembled WGS sequence"/>
</dbReference>
<dbReference type="EMBL" id="JBHSHT010000002">
    <property type="protein sequence ID" value="MFC4826254.1"/>
    <property type="molecule type" value="Genomic_DNA"/>
</dbReference>
<evidence type="ECO:0000256" key="6">
    <source>
        <dbReference type="ARBA" id="ARBA00031749"/>
    </source>
</evidence>
<reference evidence="8 9" key="1">
    <citation type="journal article" date="2019" name="Int. J. Syst. Evol. Microbiol.">
        <title>The Global Catalogue of Microorganisms (GCM) 10K type strain sequencing project: providing services to taxonomists for standard genome sequencing and annotation.</title>
        <authorList>
            <consortium name="The Broad Institute Genomics Platform"/>
            <consortium name="The Broad Institute Genome Sequencing Center for Infectious Disease"/>
            <person name="Wu L."/>
            <person name="Ma J."/>
        </authorList>
    </citation>
    <scope>NUCLEOTIDE SEQUENCE [LARGE SCALE GENOMIC DNA]</scope>
    <source>
        <strain evidence="8 9">XZYJ18</strain>
    </source>
</reference>
<evidence type="ECO:0000256" key="4">
    <source>
        <dbReference type="ARBA" id="ARBA00022741"/>
    </source>
</evidence>
<dbReference type="CDD" id="cd00009">
    <property type="entry name" value="AAA"/>
    <property type="match status" value="1"/>
</dbReference>
<dbReference type="Gene3D" id="1.20.272.10">
    <property type="match status" value="1"/>
</dbReference>
<dbReference type="InterPro" id="IPR008921">
    <property type="entry name" value="DNA_pol3_clamp-load_cplx_C"/>
</dbReference>
<evidence type="ECO:0000313" key="8">
    <source>
        <dbReference type="EMBL" id="MFC4826254.1"/>
    </source>
</evidence>
<accession>A0ABD5Q6B9</accession>
<comment type="similarity">
    <text evidence="1">Belongs to the activator 1 small subunits family. RfcS subfamily.</text>
</comment>
<dbReference type="GeneID" id="73046650"/>
<dbReference type="SUPFAM" id="SSF52540">
    <property type="entry name" value="P-loop containing nucleoside triphosphate hydrolases"/>
    <property type="match status" value="1"/>
</dbReference>
<dbReference type="AlphaFoldDB" id="A0ABD5Q6B9"/>
<evidence type="ECO:0000256" key="1">
    <source>
        <dbReference type="ARBA" id="ARBA00009668"/>
    </source>
</evidence>
<dbReference type="PANTHER" id="PTHR11669:SF20">
    <property type="entry name" value="REPLICATION FACTOR C SUBUNIT 4"/>
    <property type="match status" value="1"/>
</dbReference>
<keyword evidence="4" id="KW-0547">Nucleotide-binding</keyword>
<feature type="domain" description="Replication factor C C-terminal" evidence="7">
    <location>
        <begin position="264"/>
        <end position="349"/>
    </location>
</feature>
<evidence type="ECO:0000256" key="5">
    <source>
        <dbReference type="ARBA" id="ARBA00022840"/>
    </source>
</evidence>
<name>A0ABD5Q6B9_9EURY</name>
<protein>
    <recommendedName>
        <fullName evidence="2">Replication factor C small subunit</fullName>
    </recommendedName>
    <alternativeName>
        <fullName evidence="6">Clamp loader small subunit</fullName>
    </alternativeName>
</protein>
<dbReference type="Gene3D" id="1.10.8.60">
    <property type="match status" value="1"/>
</dbReference>
<dbReference type="InterPro" id="IPR050238">
    <property type="entry name" value="DNA_Rep/Repair_Clamp_Loader"/>
</dbReference>
<proteinExistence type="inferred from homology"/>
<keyword evidence="5" id="KW-0067">ATP-binding</keyword>
<dbReference type="CDD" id="cd18140">
    <property type="entry name" value="HLD_clamp_RFC"/>
    <property type="match status" value="1"/>
</dbReference>
<dbReference type="PANTHER" id="PTHR11669">
    <property type="entry name" value="REPLICATION FACTOR C / DNA POLYMERASE III GAMMA-TAU SUBUNIT"/>
    <property type="match status" value="1"/>
</dbReference>
<keyword evidence="9" id="KW-1185">Reference proteome</keyword>
<dbReference type="RefSeq" id="WP_254268131.1">
    <property type="nucleotide sequence ID" value="NZ_CP100400.1"/>
</dbReference>
<organism evidence="8 9">
    <name type="scientific">Halorussus aquaticus</name>
    <dbReference type="NCBI Taxonomy" id="2953748"/>
    <lineage>
        <taxon>Archaea</taxon>
        <taxon>Methanobacteriati</taxon>
        <taxon>Methanobacteriota</taxon>
        <taxon>Stenosarchaea group</taxon>
        <taxon>Halobacteria</taxon>
        <taxon>Halobacteriales</taxon>
        <taxon>Haladaptataceae</taxon>
        <taxon>Halorussus</taxon>
    </lineage>
</organism>
<evidence type="ECO:0000313" key="9">
    <source>
        <dbReference type="Proteomes" id="UP001595945"/>
    </source>
</evidence>
<dbReference type="NCBIfam" id="NF009067">
    <property type="entry name" value="PRK12402.1"/>
    <property type="match status" value="1"/>
</dbReference>
<keyword evidence="3" id="KW-0235">DNA replication</keyword>
<dbReference type="Gene3D" id="3.40.50.300">
    <property type="entry name" value="P-loop containing nucleotide triphosphate hydrolases"/>
    <property type="match status" value="1"/>
</dbReference>
<evidence type="ECO:0000259" key="7">
    <source>
        <dbReference type="Pfam" id="PF08542"/>
    </source>
</evidence>
<dbReference type="Pfam" id="PF13177">
    <property type="entry name" value="DNA_pol3_delta2"/>
    <property type="match status" value="1"/>
</dbReference>
<evidence type="ECO:0000256" key="2">
    <source>
        <dbReference type="ARBA" id="ARBA00014164"/>
    </source>
</evidence>
<dbReference type="InterPro" id="IPR013748">
    <property type="entry name" value="Rep_factorC_C"/>
</dbReference>
<evidence type="ECO:0000256" key="3">
    <source>
        <dbReference type="ARBA" id="ARBA00022705"/>
    </source>
</evidence>
<dbReference type="InterPro" id="IPR027417">
    <property type="entry name" value="P-loop_NTPase"/>
</dbReference>
<gene>
    <name evidence="8" type="ORF">ACFO9K_18525</name>
</gene>
<comment type="caution">
    <text evidence="8">The sequence shown here is derived from an EMBL/GenBank/DDBJ whole genome shotgun (WGS) entry which is preliminary data.</text>
</comment>
<dbReference type="GO" id="GO:0006260">
    <property type="term" value="P:DNA replication"/>
    <property type="evidence" value="ECO:0007669"/>
    <property type="project" value="UniProtKB-KW"/>
</dbReference>
<dbReference type="InterPro" id="IPR047854">
    <property type="entry name" value="RFC_lid"/>
</dbReference>